<feature type="compositionally biased region" description="Polar residues" evidence="1">
    <location>
        <begin position="38"/>
        <end position="55"/>
    </location>
</feature>
<keyword evidence="4" id="KW-1185">Reference proteome</keyword>
<reference evidence="3 4" key="1">
    <citation type="submission" date="2017-12" db="EMBL/GenBank/DDBJ databases">
        <title>Comparative genomics of Botrytis spp.</title>
        <authorList>
            <person name="Valero-Jimenez C.A."/>
            <person name="Tapia P."/>
            <person name="Veloso J."/>
            <person name="Silva-Moreno E."/>
            <person name="Staats M."/>
            <person name="Valdes J.H."/>
            <person name="Van Kan J.A.L."/>
        </authorList>
    </citation>
    <scope>NUCLEOTIDE SEQUENCE [LARGE SCALE GENOMIC DNA]</scope>
    <source>
        <strain evidence="3 4">MUCL435</strain>
    </source>
</reference>
<accession>A0A4V4HUL2</accession>
<feature type="transmembrane region" description="Helical" evidence="2">
    <location>
        <begin position="204"/>
        <end position="220"/>
    </location>
</feature>
<organism evidence="3 4">
    <name type="scientific">Botrytis galanthina</name>
    <dbReference type="NCBI Taxonomy" id="278940"/>
    <lineage>
        <taxon>Eukaryota</taxon>
        <taxon>Fungi</taxon>
        <taxon>Dikarya</taxon>
        <taxon>Ascomycota</taxon>
        <taxon>Pezizomycotina</taxon>
        <taxon>Leotiomycetes</taxon>
        <taxon>Helotiales</taxon>
        <taxon>Sclerotiniaceae</taxon>
        <taxon>Botrytis</taxon>
    </lineage>
</organism>
<feature type="region of interest" description="Disordered" evidence="1">
    <location>
        <begin position="1"/>
        <end position="55"/>
    </location>
</feature>
<sequence>MANLQYELSSLPEREVHSTSPVSSMGNNRRSFDRDQDNTNSSTREPSSILHPNTGIQISDRTLNGFDHNSTTSLHHENPPAYTISPEISQVKSYPLGLVYTCYKPFGSSYSYEITAATRKYDFKWNEGWLKTFQVLITICSLFVIIVVSTILSRAAVILTQRRNSKPGYTLSQILALADETWLSIPAIWKYLIKKDRKSIKSGYLLYAFSLCIVGKHFLLDDKIEKI</sequence>
<dbReference type="EMBL" id="PQXL01000176">
    <property type="protein sequence ID" value="THV49846.1"/>
    <property type="molecule type" value="Genomic_DNA"/>
</dbReference>
<keyword evidence="2" id="KW-1133">Transmembrane helix</keyword>
<dbReference type="AlphaFoldDB" id="A0A4V4HUL2"/>
<keyword evidence="2" id="KW-0812">Transmembrane</keyword>
<evidence type="ECO:0000256" key="2">
    <source>
        <dbReference type="SAM" id="Phobius"/>
    </source>
</evidence>
<feature type="compositionally biased region" description="Polar residues" evidence="1">
    <location>
        <begin position="18"/>
        <end position="29"/>
    </location>
</feature>
<comment type="caution">
    <text evidence="3">The sequence shown here is derived from an EMBL/GenBank/DDBJ whole genome shotgun (WGS) entry which is preliminary data.</text>
</comment>
<keyword evidence="2" id="KW-0472">Membrane</keyword>
<gene>
    <name evidence="3" type="ORF">BGAL_0176g00050</name>
</gene>
<dbReference type="Proteomes" id="UP000308671">
    <property type="component" value="Unassembled WGS sequence"/>
</dbReference>
<name>A0A4V4HUL2_9HELO</name>
<feature type="transmembrane region" description="Helical" evidence="2">
    <location>
        <begin position="133"/>
        <end position="159"/>
    </location>
</feature>
<evidence type="ECO:0000256" key="1">
    <source>
        <dbReference type="SAM" id="MobiDB-lite"/>
    </source>
</evidence>
<protein>
    <submittedName>
        <fullName evidence="3">Uncharacterized protein</fullName>
    </submittedName>
</protein>
<dbReference type="OrthoDB" id="5381672at2759"/>
<evidence type="ECO:0000313" key="3">
    <source>
        <dbReference type="EMBL" id="THV49846.1"/>
    </source>
</evidence>
<proteinExistence type="predicted"/>
<evidence type="ECO:0000313" key="4">
    <source>
        <dbReference type="Proteomes" id="UP000308671"/>
    </source>
</evidence>